<dbReference type="WBParaSite" id="ASIM_0000696101-mRNA-1">
    <property type="protein sequence ID" value="ASIM_0000696101-mRNA-1"/>
    <property type="gene ID" value="ASIM_0000696101"/>
</dbReference>
<proteinExistence type="predicted"/>
<protein>
    <submittedName>
        <fullName evidence="5">Filamin-A</fullName>
    </submittedName>
</protein>
<dbReference type="SUPFAM" id="SSF81296">
    <property type="entry name" value="E set domains"/>
    <property type="match status" value="1"/>
</dbReference>
<evidence type="ECO:0000313" key="3">
    <source>
        <dbReference type="EMBL" id="VDK27685.1"/>
    </source>
</evidence>
<dbReference type="InterPro" id="IPR013783">
    <property type="entry name" value="Ig-like_fold"/>
</dbReference>
<dbReference type="Gene3D" id="1.10.418.10">
    <property type="entry name" value="Calponin-like domain"/>
    <property type="match status" value="1"/>
</dbReference>
<organism evidence="5">
    <name type="scientific">Anisakis simplex</name>
    <name type="common">Herring worm</name>
    <dbReference type="NCBI Taxonomy" id="6269"/>
    <lineage>
        <taxon>Eukaryota</taxon>
        <taxon>Metazoa</taxon>
        <taxon>Ecdysozoa</taxon>
        <taxon>Nematoda</taxon>
        <taxon>Chromadorea</taxon>
        <taxon>Rhabditida</taxon>
        <taxon>Spirurina</taxon>
        <taxon>Ascaridomorpha</taxon>
        <taxon>Ascaridoidea</taxon>
        <taxon>Anisakidae</taxon>
        <taxon>Anisakis</taxon>
        <taxon>Anisakis simplex complex</taxon>
    </lineage>
</organism>
<dbReference type="Pfam" id="PF00630">
    <property type="entry name" value="Filamin"/>
    <property type="match status" value="1"/>
</dbReference>
<dbReference type="PROSITE" id="PS50194">
    <property type="entry name" value="FILAMIN_REPEAT"/>
    <property type="match status" value="1"/>
</dbReference>
<feature type="repeat" description="Filamin" evidence="2">
    <location>
        <begin position="39"/>
        <end position="104"/>
    </location>
</feature>
<dbReference type="OrthoDB" id="5334309at2759"/>
<keyword evidence="4" id="KW-1185">Reference proteome</keyword>
<accession>A0A0M3JH50</accession>
<evidence type="ECO:0000313" key="4">
    <source>
        <dbReference type="Proteomes" id="UP000267096"/>
    </source>
</evidence>
<dbReference type="InterPro" id="IPR017868">
    <property type="entry name" value="Filamin/ABP280_repeat-like"/>
</dbReference>
<keyword evidence="1" id="KW-0677">Repeat</keyword>
<dbReference type="PANTHER" id="PTHR38537">
    <property type="entry name" value="JITTERBUG, ISOFORM N"/>
    <property type="match status" value="1"/>
</dbReference>
<dbReference type="InterPro" id="IPR014756">
    <property type="entry name" value="Ig_E-set"/>
</dbReference>
<reference evidence="3 4" key="2">
    <citation type="submission" date="2018-11" db="EMBL/GenBank/DDBJ databases">
        <authorList>
            <consortium name="Pathogen Informatics"/>
        </authorList>
    </citation>
    <scope>NUCLEOTIDE SEQUENCE [LARGE SCALE GENOMIC DNA]</scope>
</reference>
<sequence>MLITAEELINESVDEKSVMTYLAQFPQATYKPPMGIVQGFHQEAFVGQPFQFTVRATNENAKLTEALIRDPNGNLIEPIVSYDQPNRTYTVQYIPHVTGPYQVG</sequence>
<dbReference type="PANTHER" id="PTHR38537:SF8">
    <property type="entry name" value="FILAMIN-A"/>
    <property type="match status" value="1"/>
</dbReference>
<evidence type="ECO:0000256" key="2">
    <source>
        <dbReference type="PROSITE-ProRule" id="PRU00087"/>
    </source>
</evidence>
<dbReference type="InterPro" id="IPR044801">
    <property type="entry name" value="Filamin"/>
</dbReference>
<dbReference type="EMBL" id="UYRR01015109">
    <property type="protein sequence ID" value="VDK27685.1"/>
    <property type="molecule type" value="Genomic_DNA"/>
</dbReference>
<evidence type="ECO:0000256" key="1">
    <source>
        <dbReference type="ARBA" id="ARBA00022737"/>
    </source>
</evidence>
<dbReference type="Proteomes" id="UP000267096">
    <property type="component" value="Unassembled WGS sequence"/>
</dbReference>
<evidence type="ECO:0000313" key="5">
    <source>
        <dbReference type="WBParaSite" id="ASIM_0000696101-mRNA-1"/>
    </source>
</evidence>
<reference evidence="5" key="1">
    <citation type="submission" date="2017-02" db="UniProtKB">
        <authorList>
            <consortium name="WormBaseParasite"/>
        </authorList>
    </citation>
    <scope>IDENTIFICATION</scope>
</reference>
<name>A0A0M3JH50_ANISI</name>
<dbReference type="Gene3D" id="2.60.40.10">
    <property type="entry name" value="Immunoglobulins"/>
    <property type="match status" value="1"/>
</dbReference>
<gene>
    <name evidence="3" type="ORF">ASIM_LOCUS6737</name>
</gene>
<dbReference type="InterPro" id="IPR036872">
    <property type="entry name" value="CH_dom_sf"/>
</dbReference>
<dbReference type="GO" id="GO:0030036">
    <property type="term" value="P:actin cytoskeleton organization"/>
    <property type="evidence" value="ECO:0007669"/>
    <property type="project" value="InterPro"/>
</dbReference>
<dbReference type="AlphaFoldDB" id="A0A0M3JH50"/>
<dbReference type="GO" id="GO:0051015">
    <property type="term" value="F:actin filament binding"/>
    <property type="evidence" value="ECO:0007669"/>
    <property type="project" value="InterPro"/>
</dbReference>